<keyword evidence="2" id="KW-0175">Coiled coil</keyword>
<dbReference type="PANTHER" id="PTHR13076:SF5">
    <property type="entry name" value="COILED-COIL AND C2 DOMAIN-CONTAINING PROTEIN 1B"/>
    <property type="match status" value="1"/>
</dbReference>
<proteinExistence type="inferred from homology"/>
<dbReference type="FunFam" id="2.60.40.150:FF:000104">
    <property type="entry name" value="coiled-coil and C2 domain-containing protein 1B"/>
    <property type="match status" value="1"/>
</dbReference>
<feature type="compositionally biased region" description="Low complexity" evidence="4">
    <location>
        <begin position="330"/>
        <end position="343"/>
    </location>
</feature>
<dbReference type="GO" id="GO:0001227">
    <property type="term" value="F:DNA-binding transcription repressor activity, RNA polymerase II-specific"/>
    <property type="evidence" value="ECO:0007669"/>
    <property type="project" value="InterPro"/>
</dbReference>
<dbReference type="InterPro" id="IPR037772">
    <property type="entry name" value="C2_Freud"/>
</dbReference>
<evidence type="ECO:0000313" key="6">
    <source>
        <dbReference type="Ensembl" id="ENSENLP00000053586.1"/>
    </source>
</evidence>
<feature type="compositionally biased region" description="Basic residues" evidence="4">
    <location>
        <begin position="1"/>
        <end position="10"/>
    </location>
</feature>
<gene>
    <name evidence="6" type="primary">cc2d1b</name>
</gene>
<feature type="compositionally biased region" description="Basic and acidic residues" evidence="4">
    <location>
        <begin position="345"/>
        <end position="357"/>
    </location>
</feature>
<feature type="compositionally biased region" description="Acidic residues" evidence="4">
    <location>
        <begin position="438"/>
        <end position="452"/>
    </location>
</feature>
<keyword evidence="7" id="KW-1185">Reference proteome</keyword>
<dbReference type="Pfam" id="PF00168">
    <property type="entry name" value="C2"/>
    <property type="match status" value="1"/>
</dbReference>
<feature type="compositionally biased region" description="Low complexity" evidence="4">
    <location>
        <begin position="11"/>
        <end position="21"/>
    </location>
</feature>
<dbReference type="PANTHER" id="PTHR13076">
    <property type="entry name" value="COILED-COIL AND C2 DOMAIN-CONTAINING PROTEIN 1-LIKE"/>
    <property type="match status" value="1"/>
</dbReference>
<dbReference type="Gene3D" id="2.60.40.150">
    <property type="entry name" value="C2 domain"/>
    <property type="match status" value="1"/>
</dbReference>
<dbReference type="Pfam" id="PF21528">
    <property type="entry name" value="CC2D1A-B_DM14"/>
    <property type="match status" value="4"/>
</dbReference>
<accession>A0A665XCT3</accession>
<feature type="region of interest" description="Disordered" evidence="4">
    <location>
        <begin position="433"/>
        <end position="453"/>
    </location>
</feature>
<dbReference type="SMART" id="SM00685">
    <property type="entry name" value="DM14"/>
    <property type="match status" value="4"/>
</dbReference>
<dbReference type="Proteomes" id="UP000472264">
    <property type="component" value="Chromosome 17"/>
</dbReference>
<reference evidence="6" key="2">
    <citation type="submission" date="2025-08" db="UniProtKB">
        <authorList>
            <consortium name="Ensembl"/>
        </authorList>
    </citation>
    <scope>IDENTIFICATION</scope>
</reference>
<sequence length="815" mass="89616">NMFGKKKRAPQPKGQGAAAAKQMGLFVDLNPEEMMMGMEENLDDPDLEAELAAITGNKPAARGRARQKGKSPLPMEDIARMADECMRDVDEDEDDDVEDDEDLLVSVCQEVEVSSAAPGTLQHTLEERVAMYKTALQNAKSTGETSKARRFDRGLKTLETMLAAVKKGRPVNEAEIPPPVATGTSASRPPVPARPAPPVPSPPSDQQEGSEATTPPPAIPEIVASVSEEEPTTSSAGNVLNALPFPEGSDQSSYFCLSYDTKCETTKSMLLERQKEYKMAALRAKKQGDVEQAKLYFKTSKRFDAVIEALEKGQAVDLSGLPPSPEQGEESSPSAAPSVPAAPKDVLEALEQRRAKYVEASAQAKASGDDRKARMHDRIAKQYQSAIRAHKAGKAVDFDELPVPPGFPPIPGQKAAGAEQGFVAALEAANKLATADAEGPDEEEDEEKEDEVCVQPKKLMLDVSAAEQRRKRTPSSSVFLEPPAVQQLEFLEGRKKQYMKAALQAKQKNDMEQAKGFLRTAKGFDPMIEAARSGKSVDISTVPSPPGDEDDDFILVHHSDVQISEKAEQIYIQLAKILKEQYEKCMTHSKQFTHLGNVSETTKFEKMAESCKKSLEVLKLAQSRGLPPPKHHFEERSFHTVRIFPELSSTDMVVVIVKGMNLPPPSGIQPNDLDAYVKFDFPYPSNEQPQKHKTAVIKNTNSPEYNQSFTLAINRNHRGFRRVVTSKGLKLELLHKGGFLRSDKPIGTAHVKLDKLESQSEIREIVEVMDGRKHTGGRVEVKVRLREPLSGQDTQTSSERWLVIDSSQVPPLMFL</sequence>
<dbReference type="InterPro" id="IPR039725">
    <property type="entry name" value="CC2D1A/B"/>
</dbReference>
<dbReference type="InterPro" id="IPR035892">
    <property type="entry name" value="C2_domain_sf"/>
</dbReference>
<feature type="region of interest" description="Disordered" evidence="4">
    <location>
        <begin position="1"/>
        <end position="21"/>
    </location>
</feature>
<feature type="compositionally biased region" description="Pro residues" evidence="4">
    <location>
        <begin position="402"/>
        <end position="411"/>
    </location>
</feature>
<dbReference type="CDD" id="cd08690">
    <property type="entry name" value="C2_Freud-1"/>
    <property type="match status" value="1"/>
</dbReference>
<evidence type="ECO:0000256" key="1">
    <source>
        <dbReference type="ARBA" id="ARBA00010672"/>
    </source>
</evidence>
<evidence type="ECO:0000256" key="2">
    <source>
        <dbReference type="ARBA" id="ARBA00023054"/>
    </source>
</evidence>
<dbReference type="InterPro" id="IPR000008">
    <property type="entry name" value="C2_dom"/>
</dbReference>
<dbReference type="Ensembl" id="ENSENLT00000054860.1">
    <property type="protein sequence ID" value="ENSENLP00000053586.1"/>
    <property type="gene ID" value="ENSENLG00000022354.1"/>
</dbReference>
<dbReference type="AlphaFoldDB" id="A0A665XCT3"/>
<comment type="similarity">
    <text evidence="1">Belongs to the CC2D1 family.</text>
</comment>
<evidence type="ECO:0000256" key="3">
    <source>
        <dbReference type="ARBA" id="ARBA00068693"/>
    </source>
</evidence>
<dbReference type="SMART" id="SM00239">
    <property type="entry name" value="C2"/>
    <property type="match status" value="1"/>
</dbReference>
<evidence type="ECO:0000313" key="7">
    <source>
        <dbReference type="Proteomes" id="UP000472264"/>
    </source>
</evidence>
<feature type="compositionally biased region" description="Pro residues" evidence="4">
    <location>
        <begin position="189"/>
        <end position="203"/>
    </location>
</feature>
<name>A0A665XCT3_ECHNA</name>
<feature type="region of interest" description="Disordered" evidence="4">
    <location>
        <begin position="317"/>
        <end position="378"/>
    </location>
</feature>
<reference evidence="6" key="3">
    <citation type="submission" date="2025-09" db="UniProtKB">
        <authorList>
            <consortium name="Ensembl"/>
        </authorList>
    </citation>
    <scope>IDENTIFICATION</scope>
</reference>
<dbReference type="InterPro" id="IPR006608">
    <property type="entry name" value="CC2D1A/B_DM14"/>
</dbReference>
<feature type="domain" description="C2" evidence="5">
    <location>
        <begin position="627"/>
        <end position="766"/>
    </location>
</feature>
<organism evidence="6 7">
    <name type="scientific">Echeneis naucrates</name>
    <name type="common">Live sharksucker</name>
    <dbReference type="NCBI Taxonomy" id="173247"/>
    <lineage>
        <taxon>Eukaryota</taxon>
        <taxon>Metazoa</taxon>
        <taxon>Chordata</taxon>
        <taxon>Craniata</taxon>
        <taxon>Vertebrata</taxon>
        <taxon>Euteleostomi</taxon>
        <taxon>Actinopterygii</taxon>
        <taxon>Neopterygii</taxon>
        <taxon>Teleostei</taxon>
        <taxon>Neoteleostei</taxon>
        <taxon>Acanthomorphata</taxon>
        <taxon>Carangaria</taxon>
        <taxon>Carangiformes</taxon>
        <taxon>Echeneidae</taxon>
        <taxon>Echeneis</taxon>
    </lineage>
</organism>
<feature type="region of interest" description="Disordered" evidence="4">
    <location>
        <begin position="399"/>
        <end position="418"/>
    </location>
</feature>
<protein>
    <recommendedName>
        <fullName evidence="3">Coiled-coil and C2 domain-containing protein 1B</fullName>
    </recommendedName>
</protein>
<evidence type="ECO:0000259" key="5">
    <source>
        <dbReference type="PROSITE" id="PS50004"/>
    </source>
</evidence>
<dbReference type="SUPFAM" id="SSF49562">
    <property type="entry name" value="C2 domain (Calcium/lipid-binding domain, CaLB)"/>
    <property type="match status" value="1"/>
</dbReference>
<feature type="compositionally biased region" description="Basic and acidic residues" evidence="4">
    <location>
        <begin position="367"/>
        <end position="378"/>
    </location>
</feature>
<reference evidence="6" key="1">
    <citation type="submission" date="2021-04" db="EMBL/GenBank/DDBJ databases">
        <authorList>
            <consortium name="Wellcome Sanger Institute Data Sharing"/>
        </authorList>
    </citation>
    <scope>NUCLEOTIDE SEQUENCE [LARGE SCALE GENOMIC DNA]</scope>
</reference>
<feature type="region of interest" description="Disordered" evidence="4">
    <location>
        <begin position="169"/>
        <end position="244"/>
    </location>
</feature>
<dbReference type="PROSITE" id="PS50004">
    <property type="entry name" value="C2"/>
    <property type="match status" value="1"/>
</dbReference>
<feature type="region of interest" description="Disordered" evidence="4">
    <location>
        <begin position="56"/>
        <end position="76"/>
    </location>
</feature>
<evidence type="ECO:0000256" key="4">
    <source>
        <dbReference type="SAM" id="MobiDB-lite"/>
    </source>
</evidence>